<name>A0A8B9Q163_APTOW</name>
<feature type="compositionally biased region" description="Basic and acidic residues" evidence="1">
    <location>
        <begin position="70"/>
        <end position="79"/>
    </location>
</feature>
<evidence type="ECO:0000256" key="1">
    <source>
        <dbReference type="SAM" id="MobiDB-lite"/>
    </source>
</evidence>
<reference evidence="2" key="2">
    <citation type="submission" date="2025-09" db="UniProtKB">
        <authorList>
            <consortium name="Ensembl"/>
        </authorList>
    </citation>
    <scope>IDENTIFICATION</scope>
</reference>
<accession>A0A8B9Q163</accession>
<evidence type="ECO:0000313" key="3">
    <source>
        <dbReference type="Proteomes" id="UP000694424"/>
    </source>
</evidence>
<organism evidence="2 3">
    <name type="scientific">Apteryx owenii</name>
    <name type="common">Little spotted kiwi</name>
    <dbReference type="NCBI Taxonomy" id="8824"/>
    <lineage>
        <taxon>Eukaryota</taxon>
        <taxon>Metazoa</taxon>
        <taxon>Chordata</taxon>
        <taxon>Craniata</taxon>
        <taxon>Vertebrata</taxon>
        <taxon>Euteleostomi</taxon>
        <taxon>Archelosauria</taxon>
        <taxon>Archosauria</taxon>
        <taxon>Dinosauria</taxon>
        <taxon>Saurischia</taxon>
        <taxon>Theropoda</taxon>
        <taxon>Coelurosauria</taxon>
        <taxon>Aves</taxon>
        <taxon>Palaeognathae</taxon>
        <taxon>Apterygiformes</taxon>
        <taxon>Apterygidae</taxon>
        <taxon>Apteryx</taxon>
    </lineage>
</organism>
<proteinExistence type="predicted"/>
<feature type="region of interest" description="Disordered" evidence="1">
    <location>
        <begin position="29"/>
        <end position="51"/>
    </location>
</feature>
<feature type="region of interest" description="Disordered" evidence="1">
    <location>
        <begin position="70"/>
        <end position="89"/>
    </location>
</feature>
<feature type="compositionally biased region" description="Gly residues" evidence="1">
    <location>
        <begin position="80"/>
        <end position="89"/>
    </location>
</feature>
<evidence type="ECO:0000313" key="2">
    <source>
        <dbReference type="Ensembl" id="ENSAOWP00000014858.1"/>
    </source>
</evidence>
<dbReference type="Proteomes" id="UP000694424">
    <property type="component" value="Unplaced"/>
</dbReference>
<dbReference type="AlphaFoldDB" id="A0A8B9Q163"/>
<dbReference type="Ensembl" id="ENSAOWT00000016854.1">
    <property type="protein sequence ID" value="ENSAOWP00000014858.1"/>
    <property type="gene ID" value="ENSAOWG00000010144.1"/>
</dbReference>
<sequence>LRRVLVNLPVAAALFYQLWKSSKLNLSREKRRKQFHPPENAACSQAWPRMPADGRAGARTVRLALPCTERRRCTSETKPRGGGQPGASV</sequence>
<reference evidence="2" key="1">
    <citation type="submission" date="2025-08" db="UniProtKB">
        <authorList>
            <consortium name="Ensembl"/>
        </authorList>
    </citation>
    <scope>IDENTIFICATION</scope>
</reference>
<protein>
    <submittedName>
        <fullName evidence="2">Uncharacterized protein</fullName>
    </submittedName>
</protein>
<keyword evidence="3" id="KW-1185">Reference proteome</keyword>